<keyword evidence="1" id="KW-1015">Disulfide bond</keyword>
<dbReference type="Pfam" id="PF00089">
    <property type="entry name" value="Trypsin"/>
    <property type="match status" value="1"/>
</dbReference>
<dbReference type="AlphaFoldDB" id="A0A183IHL6"/>
<dbReference type="SUPFAM" id="SSF57424">
    <property type="entry name" value="LDL receptor-like module"/>
    <property type="match status" value="1"/>
</dbReference>
<reference evidence="6" key="1">
    <citation type="submission" date="2016-06" db="UniProtKB">
        <authorList>
            <consortium name="WormBaseParasite"/>
        </authorList>
    </citation>
    <scope>IDENTIFICATION</scope>
</reference>
<dbReference type="InterPro" id="IPR043504">
    <property type="entry name" value="Peptidase_S1_PA_chymotrypsin"/>
</dbReference>
<dbReference type="InterPro" id="IPR036055">
    <property type="entry name" value="LDL_receptor-like_sf"/>
</dbReference>
<dbReference type="GO" id="GO:0004252">
    <property type="term" value="F:serine-type endopeptidase activity"/>
    <property type="evidence" value="ECO:0007669"/>
    <property type="project" value="InterPro"/>
</dbReference>
<sequence length="403" mass="45286">MINNSFNCDINMHFQSDSMIQQQGFKLRLWAFIPVTDLKNSSLVTRDESVTLYSFGYPMAYLHRMDTYQTVYQNEGPNTVLVLKFHHFDLRDNEDFLKVGYEPWHQQSGEQMWPLLYTGVIPSNFSATISARQLLFHFTSVGGMVYDHSYLIEVELQPLVVCPPGEFACKSGNQCLPVKQFCNGVPECLDGSDETNSFCKGYNFRTCGVSHIPSNIVPTDQDLLKSHPAKSGSWPWSVNLFLPYYYPFCDGTLVSTGWVLTSASCFQQRNSFYGKYFVSIGGYDVDAEEPFARNVQIAAAYINPDFKYVNGVPLEDTMLLRLAEEVPLNERINVACLPYMFDYAAPAGRKCVATGWGGIAGTKALLCGSLWSAYEQVTDLEIIGKICSFGPIMLKPCDFASEI</sequence>
<dbReference type="PANTHER" id="PTHR24252:SF7">
    <property type="entry name" value="HYALIN"/>
    <property type="match status" value="1"/>
</dbReference>
<dbReference type="SUPFAM" id="SSF50494">
    <property type="entry name" value="Trypsin-like serine proteases"/>
    <property type="match status" value="1"/>
</dbReference>
<dbReference type="Pfam" id="PF00057">
    <property type="entry name" value="Ldl_recept_a"/>
    <property type="match status" value="1"/>
</dbReference>
<dbReference type="PROSITE" id="PS50068">
    <property type="entry name" value="LDLRA_2"/>
    <property type="match status" value="1"/>
</dbReference>
<dbReference type="Proteomes" id="UP000270296">
    <property type="component" value="Unassembled WGS sequence"/>
</dbReference>
<evidence type="ECO:0000259" key="3">
    <source>
        <dbReference type="PROSITE" id="PS50240"/>
    </source>
</evidence>
<dbReference type="EMBL" id="UZAM01007576">
    <property type="protein sequence ID" value="VDP00052.1"/>
    <property type="molecule type" value="Genomic_DNA"/>
</dbReference>
<evidence type="ECO:0000313" key="6">
    <source>
        <dbReference type="WBParaSite" id="SBAD_0000325701-mRNA-1"/>
    </source>
</evidence>
<comment type="caution">
    <text evidence="2">Lacks conserved residue(s) required for the propagation of feature annotation.</text>
</comment>
<dbReference type="InterPro" id="IPR001254">
    <property type="entry name" value="Trypsin_dom"/>
</dbReference>
<evidence type="ECO:0000256" key="2">
    <source>
        <dbReference type="PROSITE-ProRule" id="PRU00124"/>
    </source>
</evidence>
<dbReference type="SMART" id="SM00020">
    <property type="entry name" value="Tryp_SPc"/>
    <property type="match status" value="1"/>
</dbReference>
<accession>A0A183IHL6</accession>
<dbReference type="PROSITE" id="PS01209">
    <property type="entry name" value="LDLRA_1"/>
    <property type="match status" value="1"/>
</dbReference>
<reference evidence="4 5" key="2">
    <citation type="submission" date="2018-11" db="EMBL/GenBank/DDBJ databases">
        <authorList>
            <consortium name="Pathogen Informatics"/>
        </authorList>
    </citation>
    <scope>NUCLEOTIDE SEQUENCE [LARGE SCALE GENOMIC DNA]</scope>
</reference>
<dbReference type="OrthoDB" id="6514358at2759"/>
<dbReference type="GO" id="GO:0006508">
    <property type="term" value="P:proteolysis"/>
    <property type="evidence" value="ECO:0007669"/>
    <property type="project" value="InterPro"/>
</dbReference>
<evidence type="ECO:0000256" key="1">
    <source>
        <dbReference type="ARBA" id="ARBA00023157"/>
    </source>
</evidence>
<dbReference type="InterPro" id="IPR023415">
    <property type="entry name" value="LDLR_class-A_CS"/>
</dbReference>
<dbReference type="PANTHER" id="PTHR24252">
    <property type="entry name" value="ACROSIN-RELATED"/>
    <property type="match status" value="1"/>
</dbReference>
<dbReference type="SUPFAM" id="SSF49854">
    <property type="entry name" value="Spermadhesin, CUB domain"/>
    <property type="match status" value="1"/>
</dbReference>
<dbReference type="SMART" id="SM00192">
    <property type="entry name" value="LDLa"/>
    <property type="match status" value="1"/>
</dbReference>
<dbReference type="CDD" id="cd00112">
    <property type="entry name" value="LDLa"/>
    <property type="match status" value="1"/>
</dbReference>
<dbReference type="InterPro" id="IPR002172">
    <property type="entry name" value="LDrepeatLR_classA_rpt"/>
</dbReference>
<protein>
    <submittedName>
        <fullName evidence="6">Peptidase S1 domain-containing protein</fullName>
    </submittedName>
</protein>
<keyword evidence="5" id="KW-1185">Reference proteome</keyword>
<proteinExistence type="predicted"/>
<dbReference type="InterPro" id="IPR035914">
    <property type="entry name" value="Sperma_CUB_dom_sf"/>
</dbReference>
<name>A0A183IHL6_9BILA</name>
<evidence type="ECO:0000313" key="5">
    <source>
        <dbReference type="Proteomes" id="UP000270296"/>
    </source>
</evidence>
<dbReference type="PROSITE" id="PS50240">
    <property type="entry name" value="TRYPSIN_DOM"/>
    <property type="match status" value="1"/>
</dbReference>
<gene>
    <name evidence="4" type="ORF">SBAD_LOCUS3111</name>
</gene>
<feature type="domain" description="Peptidase S1" evidence="3">
    <location>
        <begin position="223"/>
        <end position="403"/>
    </location>
</feature>
<dbReference type="Gene3D" id="2.40.10.10">
    <property type="entry name" value="Trypsin-like serine proteases"/>
    <property type="match status" value="1"/>
</dbReference>
<dbReference type="InterPro" id="IPR009003">
    <property type="entry name" value="Peptidase_S1_PA"/>
</dbReference>
<dbReference type="Gene3D" id="4.10.400.10">
    <property type="entry name" value="Low-density Lipoprotein Receptor"/>
    <property type="match status" value="1"/>
</dbReference>
<evidence type="ECO:0000313" key="4">
    <source>
        <dbReference type="EMBL" id="VDP00052.1"/>
    </source>
</evidence>
<dbReference type="WBParaSite" id="SBAD_0000325701-mRNA-1">
    <property type="protein sequence ID" value="SBAD_0000325701-mRNA-1"/>
    <property type="gene ID" value="SBAD_0000325701"/>
</dbReference>
<organism evidence="6">
    <name type="scientific">Soboliphyme baturini</name>
    <dbReference type="NCBI Taxonomy" id="241478"/>
    <lineage>
        <taxon>Eukaryota</taxon>
        <taxon>Metazoa</taxon>
        <taxon>Ecdysozoa</taxon>
        <taxon>Nematoda</taxon>
        <taxon>Enoplea</taxon>
        <taxon>Dorylaimia</taxon>
        <taxon>Dioctophymatida</taxon>
        <taxon>Dioctophymatoidea</taxon>
        <taxon>Soboliphymatidae</taxon>
        <taxon>Soboliphyme</taxon>
    </lineage>
</organism>